<sequence length="34" mass="3952">MNQIQYTYKCISAKKSFPVNLNRLAVKSKLLCTF</sequence>
<evidence type="ECO:0000313" key="1">
    <source>
        <dbReference type="EMBL" id="DAE15566.1"/>
    </source>
</evidence>
<protein>
    <submittedName>
        <fullName evidence="1">Uncharacterized protein</fullName>
    </submittedName>
</protein>
<proteinExistence type="predicted"/>
<name>A0A8S5Q851_9CAUD</name>
<reference evidence="1" key="1">
    <citation type="journal article" date="2021" name="Proc. Natl. Acad. Sci. U.S.A.">
        <title>A Catalog of Tens of Thousands of Viruses from Human Metagenomes Reveals Hidden Associations with Chronic Diseases.</title>
        <authorList>
            <person name="Tisza M.J."/>
            <person name="Buck C.B."/>
        </authorList>
    </citation>
    <scope>NUCLEOTIDE SEQUENCE</scope>
    <source>
        <strain evidence="1">Ctm8X17</strain>
    </source>
</reference>
<organism evidence="1">
    <name type="scientific">Myoviridae sp. ctm8X17</name>
    <dbReference type="NCBI Taxonomy" id="2825168"/>
    <lineage>
        <taxon>Viruses</taxon>
        <taxon>Duplodnaviria</taxon>
        <taxon>Heunggongvirae</taxon>
        <taxon>Uroviricota</taxon>
        <taxon>Caudoviricetes</taxon>
    </lineage>
</organism>
<accession>A0A8S5Q851</accession>
<dbReference type="EMBL" id="BK015607">
    <property type="protein sequence ID" value="DAE15566.1"/>
    <property type="molecule type" value="Genomic_DNA"/>
</dbReference>